<accession>A0A0U1QTP6</accession>
<dbReference type="Proteomes" id="UP000002412">
    <property type="component" value="Plasmid p_153kb"/>
</dbReference>
<gene>
    <name evidence="1" type="ordered locus">YpsIP31758_B0086</name>
</gene>
<name>A0A0U1QTP6_YERP3</name>
<keyword evidence="1" id="KW-0614">Plasmid</keyword>
<evidence type="ECO:0000313" key="2">
    <source>
        <dbReference type="Proteomes" id="UP000002412"/>
    </source>
</evidence>
<dbReference type="HOGENOM" id="CLU_1293940_0_0_6"/>
<organism evidence="1 2">
    <name type="scientific">Yersinia pseudotuberculosis serotype O:1b (strain IP 31758)</name>
    <dbReference type="NCBI Taxonomy" id="349747"/>
    <lineage>
        <taxon>Bacteria</taxon>
        <taxon>Pseudomonadati</taxon>
        <taxon>Pseudomonadota</taxon>
        <taxon>Gammaproteobacteria</taxon>
        <taxon>Enterobacterales</taxon>
        <taxon>Yersiniaceae</taxon>
        <taxon>Yersinia</taxon>
    </lineage>
</organism>
<dbReference type="EMBL" id="CP000719">
    <property type="protein sequence ID" value="ABS45755.1"/>
    <property type="molecule type" value="Genomic_DNA"/>
</dbReference>
<dbReference type="AlphaFoldDB" id="A0A0U1QTP6"/>
<evidence type="ECO:0000313" key="1">
    <source>
        <dbReference type="EMBL" id="ABS45755.1"/>
    </source>
</evidence>
<sequence length="213" mass="24290">MDLKIPYAELVSKCHSLEKKLAEENTSHINTIEQRDYAHQSIDHIFNIVFSHNPEWSSAYNYQNAISDIDQQLYFERNQLKDITTESTTLLKKAARELSNSWIANSLQFNIEASLIYIRNHNIKAAQDILTCAIENFDPAFSENVDLNELDTFLDEQKNAFISYAEALERVKADVPATAKAIQQRNHEIQVQAVLAADQAKQIHSDTGGQHEN</sequence>
<geneLocation type="plasmid" evidence="2">
    <name>plasmid_153kb</name>
</geneLocation>
<protein>
    <submittedName>
        <fullName evidence="1">Uncharacterized protein</fullName>
    </submittedName>
</protein>
<dbReference type="RefSeq" id="WP_011988599.1">
    <property type="nucleotide sequence ID" value="NC_009705.1"/>
</dbReference>
<reference evidence="1 2" key="1">
    <citation type="journal article" date="2007" name="PLoS Genet.">
        <title>The complete genome sequence of Yersinia pseudotuberculosis IP31758, the causative agent of Far East scarlet-like fever.</title>
        <authorList>
            <person name="Eppinger M."/>
            <person name="Rosovitz M.J."/>
            <person name="Fricke W.F."/>
            <person name="Rasko D.A."/>
            <person name="Kokorina G."/>
            <person name="Fayolle C."/>
            <person name="Lindler L.E."/>
            <person name="Carniel E."/>
            <person name="Ravel J."/>
        </authorList>
    </citation>
    <scope>NUCLEOTIDE SEQUENCE [LARGE SCALE GENOMIC DNA]</scope>
    <source>
        <strain evidence="1 2">IP 31758</strain>
        <plasmid evidence="2">Plasmid plasmid_153kb</plasmid>
    </source>
</reference>
<dbReference type="KEGG" id="ypi:YpsIP31758_B0086"/>
<proteinExistence type="predicted"/>